<accession>A0A0A9B7S9</accession>
<dbReference type="AlphaFoldDB" id="A0A0A9B7S9"/>
<protein>
    <submittedName>
        <fullName evidence="1">Uncharacterized protein</fullName>
    </submittedName>
</protein>
<sequence length="31" mass="3747">MEFLLPCSFRTRFASVFSTLHFYFLVQCLRS</sequence>
<dbReference type="EMBL" id="GBRH01242548">
    <property type="protein sequence ID" value="JAD55347.1"/>
    <property type="molecule type" value="Transcribed_RNA"/>
</dbReference>
<reference evidence="1" key="2">
    <citation type="journal article" date="2015" name="Data Brief">
        <title>Shoot transcriptome of the giant reed, Arundo donax.</title>
        <authorList>
            <person name="Barrero R.A."/>
            <person name="Guerrero F.D."/>
            <person name="Moolhuijzen P."/>
            <person name="Goolsby J.A."/>
            <person name="Tidwell J."/>
            <person name="Bellgard S.E."/>
            <person name="Bellgard M.I."/>
        </authorList>
    </citation>
    <scope>NUCLEOTIDE SEQUENCE</scope>
    <source>
        <tissue evidence="1">Shoot tissue taken approximately 20 cm above the soil surface</tissue>
    </source>
</reference>
<name>A0A0A9B7S9_ARUDO</name>
<reference evidence="1" key="1">
    <citation type="submission" date="2014-09" db="EMBL/GenBank/DDBJ databases">
        <authorList>
            <person name="Magalhaes I.L.F."/>
            <person name="Oliveira U."/>
            <person name="Santos F.R."/>
            <person name="Vidigal T.H.D.A."/>
            <person name="Brescovit A.D."/>
            <person name="Santos A.J."/>
        </authorList>
    </citation>
    <scope>NUCLEOTIDE SEQUENCE</scope>
    <source>
        <tissue evidence="1">Shoot tissue taken approximately 20 cm above the soil surface</tissue>
    </source>
</reference>
<organism evidence="1">
    <name type="scientific">Arundo donax</name>
    <name type="common">Giant reed</name>
    <name type="synonym">Donax arundinaceus</name>
    <dbReference type="NCBI Taxonomy" id="35708"/>
    <lineage>
        <taxon>Eukaryota</taxon>
        <taxon>Viridiplantae</taxon>
        <taxon>Streptophyta</taxon>
        <taxon>Embryophyta</taxon>
        <taxon>Tracheophyta</taxon>
        <taxon>Spermatophyta</taxon>
        <taxon>Magnoliopsida</taxon>
        <taxon>Liliopsida</taxon>
        <taxon>Poales</taxon>
        <taxon>Poaceae</taxon>
        <taxon>PACMAD clade</taxon>
        <taxon>Arundinoideae</taxon>
        <taxon>Arundineae</taxon>
        <taxon>Arundo</taxon>
    </lineage>
</organism>
<proteinExistence type="predicted"/>
<evidence type="ECO:0000313" key="1">
    <source>
        <dbReference type="EMBL" id="JAD55347.1"/>
    </source>
</evidence>